<organism evidence="2 3">
    <name type="scientific">Hyphococcus luteus</name>
    <dbReference type="NCBI Taxonomy" id="2058213"/>
    <lineage>
        <taxon>Bacteria</taxon>
        <taxon>Pseudomonadati</taxon>
        <taxon>Pseudomonadota</taxon>
        <taxon>Alphaproteobacteria</taxon>
        <taxon>Parvularculales</taxon>
        <taxon>Parvularculaceae</taxon>
        <taxon>Hyphococcus</taxon>
    </lineage>
</organism>
<dbReference type="PANTHER" id="PTHR37315:SF1">
    <property type="entry name" value="UPF0311 PROTEIN BLR7842"/>
    <property type="match status" value="1"/>
</dbReference>
<dbReference type="InterPro" id="IPR020915">
    <property type="entry name" value="UPF0311"/>
</dbReference>
<accession>A0A2S7K0P4</accession>
<dbReference type="Proteomes" id="UP000239504">
    <property type="component" value="Unassembled WGS sequence"/>
</dbReference>
<sequence length="174" mass="19808">MADLPNIPLEGSSGPESPKLEFVFEIEINFARYDSIPDMPSGAGRGFVYIDSGVVKGPKLNGIVLPGSGGDWAQFRPDDVLASDARYMIEAEDGTKILMHNRGFLWGREPDTLKRMQDWMFRDGPEVSFEEFYLRSSPMFETEKGPHEWLMRHVFVGIGRRRKDGNTIRYYALL</sequence>
<dbReference type="Pfam" id="PF11578">
    <property type="entry name" value="DUF3237"/>
    <property type="match status" value="1"/>
</dbReference>
<dbReference type="OrthoDB" id="5294829at2"/>
<dbReference type="RefSeq" id="WP_104831292.1">
    <property type="nucleotide sequence ID" value="NZ_PJCH01000015.1"/>
</dbReference>
<name>A0A2S7K0P4_9PROT</name>
<dbReference type="HAMAP" id="MF_00775">
    <property type="entry name" value="UPF0311"/>
    <property type="match status" value="1"/>
</dbReference>
<dbReference type="Gene3D" id="2.40.160.20">
    <property type="match status" value="1"/>
</dbReference>
<dbReference type="AlphaFoldDB" id="A0A2S7K0P4"/>
<keyword evidence="3" id="KW-1185">Reference proteome</keyword>
<comment type="caution">
    <text evidence="2">The sequence shown here is derived from an EMBL/GenBank/DDBJ whole genome shotgun (WGS) entry which is preliminary data.</text>
</comment>
<reference evidence="2 3" key="1">
    <citation type="submission" date="2017-12" db="EMBL/GenBank/DDBJ databases">
        <authorList>
            <person name="Hurst M.R.H."/>
        </authorList>
    </citation>
    <scope>NUCLEOTIDE SEQUENCE [LARGE SCALE GENOMIC DNA]</scope>
    <source>
        <strain evidence="2 3">SY-3-19</strain>
    </source>
</reference>
<evidence type="ECO:0000256" key="1">
    <source>
        <dbReference type="HAMAP-Rule" id="MF_00775"/>
    </source>
</evidence>
<dbReference type="PANTHER" id="PTHR37315">
    <property type="entry name" value="UPF0311 PROTEIN BLR7842"/>
    <property type="match status" value="1"/>
</dbReference>
<evidence type="ECO:0000313" key="2">
    <source>
        <dbReference type="EMBL" id="PQA86080.1"/>
    </source>
</evidence>
<evidence type="ECO:0000313" key="3">
    <source>
        <dbReference type="Proteomes" id="UP000239504"/>
    </source>
</evidence>
<proteinExistence type="inferred from homology"/>
<comment type="similarity">
    <text evidence="1">Belongs to the UPF0311 family.</text>
</comment>
<dbReference type="EMBL" id="PJCH01000015">
    <property type="protein sequence ID" value="PQA86080.1"/>
    <property type="molecule type" value="Genomic_DNA"/>
</dbReference>
<gene>
    <name evidence="2" type="ORF">CW354_17060</name>
</gene>
<protein>
    <recommendedName>
        <fullName evidence="1">UPF0311 protein CW354_17060</fullName>
    </recommendedName>
</protein>